<keyword evidence="2" id="KW-1185">Reference proteome</keyword>
<proteinExistence type="predicted"/>
<dbReference type="AlphaFoldDB" id="F5Y9F3"/>
<protein>
    <submittedName>
        <fullName evidence="1">Uncharacterized protein</fullName>
    </submittedName>
</protein>
<gene>
    <name evidence="1" type="ordered locus">TREAZ_2108</name>
</gene>
<reference evidence="1 2" key="2">
    <citation type="journal article" date="2011" name="ISME J.">
        <title>RNA-seq reveals cooperative metabolic interactions between two termite-gut spirochete species in co-culture.</title>
        <authorList>
            <person name="Rosenthal A.Z."/>
            <person name="Matson E.G."/>
            <person name="Eldar A."/>
            <person name="Leadbetter J.R."/>
        </authorList>
    </citation>
    <scope>NUCLEOTIDE SEQUENCE [LARGE SCALE GENOMIC DNA]</scope>
    <source>
        <strain evidence="2">ATCC BAA-888 / DSM 13862 / ZAS-9</strain>
    </source>
</reference>
<dbReference type="KEGG" id="taz:TREAZ_2108"/>
<name>F5Y9F3_LEAAZ</name>
<accession>F5Y9F3</accession>
<organism evidence="1 2">
    <name type="scientific">Leadbettera azotonutricia (strain ATCC BAA-888 / DSM 13862 / ZAS-9)</name>
    <name type="common">Treponema azotonutricium</name>
    <dbReference type="NCBI Taxonomy" id="545695"/>
    <lineage>
        <taxon>Bacteria</taxon>
        <taxon>Pseudomonadati</taxon>
        <taxon>Spirochaetota</taxon>
        <taxon>Spirochaetia</taxon>
        <taxon>Spirochaetales</taxon>
        <taxon>Breznakiellaceae</taxon>
        <taxon>Leadbettera</taxon>
    </lineage>
</organism>
<dbReference type="Proteomes" id="UP000009222">
    <property type="component" value="Chromosome"/>
</dbReference>
<dbReference type="InParanoid" id="F5Y9F3"/>
<dbReference type="STRING" id="545695.TREAZ_2108"/>
<evidence type="ECO:0000313" key="2">
    <source>
        <dbReference type="Proteomes" id="UP000009222"/>
    </source>
</evidence>
<sequence>MVVLHVEMEDTDRVRIISASYSDEVYYVKKYTSHVKVTQKLDTIRNQRQGVIYSVRPVSELIASVPDFAFTSK</sequence>
<evidence type="ECO:0000313" key="1">
    <source>
        <dbReference type="EMBL" id="AEF82679.1"/>
    </source>
</evidence>
<dbReference type="EMBL" id="CP001841">
    <property type="protein sequence ID" value="AEF82679.1"/>
    <property type="molecule type" value="Genomic_DNA"/>
</dbReference>
<reference evidence="2" key="1">
    <citation type="submission" date="2009-12" db="EMBL/GenBank/DDBJ databases">
        <title>Complete sequence of Treponema azotonutricium strain ZAS-9.</title>
        <authorList>
            <person name="Tetu S.G."/>
            <person name="Matson E."/>
            <person name="Ren Q."/>
            <person name="Seshadri R."/>
            <person name="Elbourne L."/>
            <person name="Hassan K.A."/>
            <person name="Durkin A."/>
            <person name="Radune D."/>
            <person name="Mohamoud Y."/>
            <person name="Shay R."/>
            <person name="Jin S."/>
            <person name="Zhang X."/>
            <person name="Lucey K."/>
            <person name="Ballor N.R."/>
            <person name="Ottesen E."/>
            <person name="Rosenthal R."/>
            <person name="Allen A."/>
            <person name="Leadbetter J.R."/>
            <person name="Paulsen I.T."/>
        </authorList>
    </citation>
    <scope>NUCLEOTIDE SEQUENCE [LARGE SCALE GENOMIC DNA]</scope>
    <source>
        <strain evidence="2">ATCC BAA-888 / DSM 13862 / ZAS-9</strain>
    </source>
</reference>
<dbReference type="HOGENOM" id="CLU_2703727_0_0_12"/>